<dbReference type="Proteomes" id="UP000516437">
    <property type="component" value="Chromosome 7"/>
</dbReference>
<evidence type="ECO:0000313" key="2">
    <source>
        <dbReference type="Proteomes" id="UP000516437"/>
    </source>
</evidence>
<gene>
    <name evidence="1" type="ORF">CJ030_MR7G001527</name>
</gene>
<dbReference type="EMBL" id="RXIC02000025">
    <property type="protein sequence ID" value="KAB1206659.1"/>
    <property type="molecule type" value="Genomic_DNA"/>
</dbReference>
<dbReference type="AlphaFoldDB" id="A0A6A1V1U6"/>
<keyword evidence="2" id="KW-1185">Reference proteome</keyword>
<accession>A0A6A1V1U6</accession>
<proteinExistence type="predicted"/>
<keyword evidence="1" id="KW-0675">Receptor</keyword>
<organism evidence="1 2">
    <name type="scientific">Morella rubra</name>
    <name type="common">Chinese bayberry</name>
    <dbReference type="NCBI Taxonomy" id="262757"/>
    <lineage>
        <taxon>Eukaryota</taxon>
        <taxon>Viridiplantae</taxon>
        <taxon>Streptophyta</taxon>
        <taxon>Embryophyta</taxon>
        <taxon>Tracheophyta</taxon>
        <taxon>Spermatophyta</taxon>
        <taxon>Magnoliopsida</taxon>
        <taxon>eudicotyledons</taxon>
        <taxon>Gunneridae</taxon>
        <taxon>Pentapetalae</taxon>
        <taxon>rosids</taxon>
        <taxon>fabids</taxon>
        <taxon>Fagales</taxon>
        <taxon>Myricaceae</taxon>
        <taxon>Morella</taxon>
    </lineage>
</organism>
<dbReference type="GO" id="GO:0016301">
    <property type="term" value="F:kinase activity"/>
    <property type="evidence" value="ECO:0007669"/>
    <property type="project" value="UniProtKB-KW"/>
</dbReference>
<sequence>MRSMCDGHSQKARQSLFWEKIAIIWYDECMLRYFNRSIFSTMTVRQRVVMINTQNTTPLGVYNELVNTAMEDLAKQALGPPIGAKKFGTSKVNLMSRTQ</sequence>
<comment type="caution">
    <text evidence="1">The sequence shown here is derived from an EMBL/GenBank/DDBJ whole genome shotgun (WGS) entry which is preliminary data.</text>
</comment>
<keyword evidence="1" id="KW-0808">Transferase</keyword>
<name>A0A6A1V1U6_9ROSI</name>
<evidence type="ECO:0000313" key="1">
    <source>
        <dbReference type="EMBL" id="KAB1206659.1"/>
    </source>
</evidence>
<reference evidence="1 2" key="1">
    <citation type="journal article" date="2019" name="Plant Biotechnol. J.">
        <title>The red bayberry genome and genetic basis of sex determination.</title>
        <authorList>
            <person name="Jia H.M."/>
            <person name="Jia H.J."/>
            <person name="Cai Q.L."/>
            <person name="Wang Y."/>
            <person name="Zhao H.B."/>
            <person name="Yang W.F."/>
            <person name="Wang G.Y."/>
            <person name="Li Y.H."/>
            <person name="Zhan D.L."/>
            <person name="Shen Y.T."/>
            <person name="Niu Q.F."/>
            <person name="Chang L."/>
            <person name="Qiu J."/>
            <person name="Zhao L."/>
            <person name="Xie H.B."/>
            <person name="Fu W.Y."/>
            <person name="Jin J."/>
            <person name="Li X.W."/>
            <person name="Jiao Y."/>
            <person name="Zhou C.C."/>
            <person name="Tu T."/>
            <person name="Chai C.Y."/>
            <person name="Gao J.L."/>
            <person name="Fan L.J."/>
            <person name="van de Weg E."/>
            <person name="Wang J.Y."/>
            <person name="Gao Z.S."/>
        </authorList>
    </citation>
    <scope>NUCLEOTIDE SEQUENCE [LARGE SCALE GENOMIC DNA]</scope>
    <source>
        <tissue evidence="1">Leaves</tissue>
    </source>
</reference>
<protein>
    <submittedName>
        <fullName evidence="1">Cysteine-rich receptor-like protein kinase 25</fullName>
    </submittedName>
</protein>
<keyword evidence="1" id="KW-0418">Kinase</keyword>
<dbReference type="OrthoDB" id="1700189at2759"/>